<feature type="binding site" evidence="8 10">
    <location>
        <begin position="120"/>
        <end position="121"/>
    </location>
    <ligand>
        <name>substrate</name>
    </ligand>
</feature>
<evidence type="ECO:0000256" key="6">
    <source>
        <dbReference type="ARBA" id="ARBA00012060"/>
    </source>
</evidence>
<dbReference type="NCBIfam" id="NF003806">
    <property type="entry name" value="PRK05395.1-3"/>
    <property type="match status" value="1"/>
</dbReference>
<protein>
    <recommendedName>
        <fullName evidence="6 8">3-dehydroquinate dehydratase</fullName>
        <shortName evidence="8">3-dehydroquinase</shortName>
        <ecNumber evidence="6 8">4.2.1.10</ecNumber>
    </recommendedName>
    <alternativeName>
        <fullName evidence="8">Type II DHQase</fullName>
    </alternativeName>
</protein>
<keyword evidence="7 8" id="KW-0456">Lyase</keyword>
<evidence type="ECO:0000313" key="13">
    <source>
        <dbReference type="EMBL" id="TSE19581.1"/>
    </source>
</evidence>
<keyword evidence="8" id="KW-0028">Amino-acid biosynthesis</keyword>
<dbReference type="GO" id="GO:0019631">
    <property type="term" value="P:quinate catabolic process"/>
    <property type="evidence" value="ECO:0007669"/>
    <property type="project" value="TreeGrafter"/>
</dbReference>
<evidence type="ECO:0000256" key="10">
    <source>
        <dbReference type="PIRSR" id="PIRSR001399-2"/>
    </source>
</evidence>
<dbReference type="InterPro" id="IPR036441">
    <property type="entry name" value="DHquinase_II_sf"/>
</dbReference>
<dbReference type="GO" id="GO:0009423">
    <property type="term" value="P:chorismate biosynthetic process"/>
    <property type="evidence" value="ECO:0007669"/>
    <property type="project" value="UniProtKB-UniRule"/>
</dbReference>
<dbReference type="CDD" id="cd00466">
    <property type="entry name" value="DHQase_II"/>
    <property type="match status" value="1"/>
</dbReference>
<dbReference type="HAMAP" id="MF_00169">
    <property type="entry name" value="AroQ"/>
    <property type="match status" value="1"/>
</dbReference>
<evidence type="ECO:0000256" key="2">
    <source>
        <dbReference type="ARBA" id="ARBA00003924"/>
    </source>
</evidence>
<dbReference type="Proteomes" id="UP000295536">
    <property type="component" value="Unassembled WGS sequence"/>
</dbReference>
<comment type="pathway">
    <text evidence="3 8">Metabolic intermediate biosynthesis; chorismate biosynthesis; chorismate from D-erythrose 4-phosphate and phosphoenolpyruvate: step 3/7.</text>
</comment>
<feature type="binding site" evidence="8 10">
    <location>
        <position position="98"/>
    </location>
    <ligand>
        <name>substrate</name>
    </ligand>
</feature>
<sequence length="169" mass="17881">MANDLVTAAPAPASARVLVLNGPNLNLLGTREPGIYGALTLADLEQRCRQHGAALGLQVECFQSNHEGALIDQIHAWGALHRQGQALGVVFNPGAYTHTSIALHDAIKGVEPLPVIEVHISNVHARESFRHHSWIAPVAAGSIIGFGPDGYLMALEALARRAAGLGTKR</sequence>
<keyword evidence="8" id="KW-0057">Aromatic amino acid biosynthesis</keyword>
<dbReference type="PIRSF" id="PIRSF001399">
    <property type="entry name" value="DHquinase_II"/>
    <property type="match status" value="1"/>
</dbReference>
<dbReference type="UniPathway" id="UPA00053">
    <property type="reaction ID" value="UER00086"/>
</dbReference>
<dbReference type="GO" id="GO:0009073">
    <property type="term" value="P:aromatic amino acid family biosynthetic process"/>
    <property type="evidence" value="ECO:0007669"/>
    <property type="project" value="UniProtKB-KW"/>
</dbReference>
<evidence type="ECO:0000256" key="8">
    <source>
        <dbReference type="HAMAP-Rule" id="MF_00169"/>
    </source>
</evidence>
<dbReference type="AlphaFoldDB" id="A0A4R3LEJ9"/>
<comment type="caution">
    <text evidence="12">The sequence shown here is derived from an EMBL/GenBank/DDBJ whole genome shotgun (WGS) entry which is preliminary data.</text>
</comment>
<dbReference type="InterPro" id="IPR001874">
    <property type="entry name" value="DHquinase_II"/>
</dbReference>
<evidence type="ECO:0000313" key="12">
    <source>
        <dbReference type="EMBL" id="TCS98419.1"/>
    </source>
</evidence>
<feature type="binding site" evidence="8 10">
    <location>
        <position position="130"/>
    </location>
    <ligand>
        <name>substrate</name>
    </ligand>
</feature>
<proteinExistence type="inferred from homology"/>
<dbReference type="Proteomes" id="UP000315577">
    <property type="component" value="Unassembled WGS sequence"/>
</dbReference>
<evidence type="ECO:0000256" key="7">
    <source>
        <dbReference type="ARBA" id="ARBA00023239"/>
    </source>
</evidence>
<feature type="active site" description="Proton donor" evidence="8 9">
    <location>
        <position position="119"/>
    </location>
</feature>
<comment type="catalytic activity">
    <reaction evidence="1 8">
        <text>3-dehydroquinate = 3-dehydroshikimate + H2O</text>
        <dbReference type="Rhea" id="RHEA:21096"/>
        <dbReference type="ChEBI" id="CHEBI:15377"/>
        <dbReference type="ChEBI" id="CHEBI:16630"/>
        <dbReference type="ChEBI" id="CHEBI:32364"/>
        <dbReference type="EC" id="4.2.1.10"/>
    </reaction>
</comment>
<gene>
    <name evidence="8 13" type="primary">aroQ</name>
    <name evidence="12" type="ORF">EDC36_105176</name>
    <name evidence="13" type="ORF">Tigna_02201</name>
</gene>
<dbReference type="NCBIfam" id="NF003805">
    <property type="entry name" value="PRK05395.1-2"/>
    <property type="match status" value="1"/>
</dbReference>
<reference evidence="13 15" key="2">
    <citation type="submission" date="2019-07" db="EMBL/GenBank/DDBJ databases">
        <title>Tepidimonas ignava SPS-1037 draft genome.</title>
        <authorList>
            <person name="Da Costa M.S."/>
            <person name="Froufe H.J.C."/>
            <person name="Egas C."/>
            <person name="Albuquerque L."/>
        </authorList>
    </citation>
    <scope>NUCLEOTIDE SEQUENCE [LARGE SCALE GENOMIC DNA]</scope>
    <source>
        <strain evidence="13 15">SPS-1037</strain>
    </source>
</reference>
<dbReference type="EMBL" id="VJNC01000016">
    <property type="protein sequence ID" value="TSE19581.1"/>
    <property type="molecule type" value="Genomic_DNA"/>
</dbReference>
<feature type="binding site" evidence="8 10">
    <location>
        <position position="92"/>
    </location>
    <ligand>
        <name>substrate</name>
    </ligand>
</feature>
<dbReference type="RefSeq" id="WP_243646484.1">
    <property type="nucleotide sequence ID" value="NZ_SMAH01000005.1"/>
</dbReference>
<evidence type="ECO:0000313" key="15">
    <source>
        <dbReference type="Proteomes" id="UP000315577"/>
    </source>
</evidence>
<dbReference type="SUPFAM" id="SSF52304">
    <property type="entry name" value="Type II 3-dehydroquinate dehydratase"/>
    <property type="match status" value="1"/>
</dbReference>
<reference evidence="12 14" key="1">
    <citation type="submission" date="2019-03" db="EMBL/GenBank/DDBJ databases">
        <title>Genomic Encyclopedia of Type Strains, Phase IV (KMG-IV): sequencing the most valuable type-strain genomes for metagenomic binning, comparative biology and taxonomic classification.</title>
        <authorList>
            <person name="Goeker M."/>
        </authorList>
    </citation>
    <scope>NUCLEOTIDE SEQUENCE [LARGE SCALE GENOMIC DNA]</scope>
    <source>
        <strain evidence="12 14">DSM 12034</strain>
    </source>
</reference>
<evidence type="ECO:0000256" key="4">
    <source>
        <dbReference type="ARBA" id="ARBA00011037"/>
    </source>
</evidence>
<accession>A0A4R3LEJ9</accession>
<dbReference type="NCBIfam" id="NF003807">
    <property type="entry name" value="PRK05395.1-4"/>
    <property type="match status" value="1"/>
</dbReference>
<feature type="binding site" evidence="8 10">
    <location>
        <position position="105"/>
    </location>
    <ligand>
        <name>substrate</name>
    </ligand>
</feature>
<dbReference type="Pfam" id="PF01220">
    <property type="entry name" value="DHquinase_II"/>
    <property type="match status" value="1"/>
</dbReference>
<evidence type="ECO:0000256" key="9">
    <source>
        <dbReference type="PIRSR" id="PIRSR001399-1"/>
    </source>
</evidence>
<dbReference type="PROSITE" id="PS01029">
    <property type="entry name" value="DEHYDROQUINASE_II"/>
    <property type="match status" value="1"/>
</dbReference>
<name>A0A4R3LEJ9_9BURK</name>
<evidence type="ECO:0000256" key="5">
    <source>
        <dbReference type="ARBA" id="ARBA00011193"/>
    </source>
</evidence>
<dbReference type="InterPro" id="IPR018509">
    <property type="entry name" value="DHquinase_II_CS"/>
</dbReference>
<comment type="function">
    <text evidence="2 8">Catalyzes a trans-dehydration via an enolate intermediate.</text>
</comment>
<dbReference type="Gene3D" id="3.40.50.9100">
    <property type="entry name" value="Dehydroquinase, class II"/>
    <property type="match status" value="1"/>
</dbReference>
<feature type="site" description="Transition state stabilizer" evidence="8 11">
    <location>
        <position position="31"/>
    </location>
</feature>
<dbReference type="EC" id="4.2.1.10" evidence="6 8"/>
<keyword evidence="15" id="KW-1185">Reference proteome</keyword>
<feature type="active site" description="Proton acceptor" evidence="8 9">
    <location>
        <position position="36"/>
    </location>
</feature>
<evidence type="ECO:0000256" key="11">
    <source>
        <dbReference type="PIRSR" id="PIRSR001399-3"/>
    </source>
</evidence>
<evidence type="ECO:0000256" key="3">
    <source>
        <dbReference type="ARBA" id="ARBA00004902"/>
    </source>
</evidence>
<evidence type="ECO:0000313" key="14">
    <source>
        <dbReference type="Proteomes" id="UP000295536"/>
    </source>
</evidence>
<organism evidence="12 14">
    <name type="scientific">Tepidimonas ignava</name>
    <dbReference type="NCBI Taxonomy" id="114249"/>
    <lineage>
        <taxon>Bacteria</taxon>
        <taxon>Pseudomonadati</taxon>
        <taxon>Pseudomonadota</taxon>
        <taxon>Betaproteobacteria</taxon>
        <taxon>Burkholderiales</taxon>
        <taxon>Tepidimonas</taxon>
    </lineage>
</organism>
<dbReference type="GO" id="GO:0003855">
    <property type="term" value="F:3-dehydroquinate dehydratase activity"/>
    <property type="evidence" value="ECO:0007669"/>
    <property type="project" value="UniProtKB-UniRule"/>
</dbReference>
<dbReference type="PANTHER" id="PTHR21272:SF3">
    <property type="entry name" value="CATABOLIC 3-DEHYDROQUINASE"/>
    <property type="match status" value="1"/>
</dbReference>
<evidence type="ECO:0000256" key="1">
    <source>
        <dbReference type="ARBA" id="ARBA00001864"/>
    </source>
</evidence>
<dbReference type="GO" id="GO:0008652">
    <property type="term" value="P:amino acid biosynthetic process"/>
    <property type="evidence" value="ECO:0007669"/>
    <property type="project" value="UniProtKB-KW"/>
</dbReference>
<dbReference type="EMBL" id="SMAH01000005">
    <property type="protein sequence ID" value="TCS98419.1"/>
    <property type="molecule type" value="Genomic_DNA"/>
</dbReference>
<dbReference type="PANTHER" id="PTHR21272">
    <property type="entry name" value="CATABOLIC 3-DEHYDROQUINASE"/>
    <property type="match status" value="1"/>
</dbReference>
<comment type="similarity">
    <text evidence="4 8">Belongs to the type-II 3-dehydroquinase family.</text>
</comment>
<comment type="subunit">
    <text evidence="5 8">Homododecamer.</text>
</comment>
<dbReference type="NCBIfam" id="TIGR01088">
    <property type="entry name" value="aroQ"/>
    <property type="match status" value="1"/>
</dbReference>